<evidence type="ECO:0000313" key="2">
    <source>
        <dbReference type="Proteomes" id="UP001431313"/>
    </source>
</evidence>
<dbReference type="InterPro" id="IPR010992">
    <property type="entry name" value="IHF-like_DNA-bd_dom_sf"/>
</dbReference>
<dbReference type="Proteomes" id="UP001431313">
    <property type="component" value="Unassembled WGS sequence"/>
</dbReference>
<dbReference type="EMBL" id="JANUGQ010000025">
    <property type="protein sequence ID" value="MCS0638676.1"/>
    <property type="molecule type" value="Genomic_DNA"/>
</dbReference>
<protein>
    <submittedName>
        <fullName evidence="1">HU family DNA-binding protein</fullName>
    </submittedName>
</protein>
<organism evidence="1 2">
    <name type="scientific">Streptomyces pyxinae</name>
    <dbReference type="NCBI Taxonomy" id="2970734"/>
    <lineage>
        <taxon>Bacteria</taxon>
        <taxon>Bacillati</taxon>
        <taxon>Actinomycetota</taxon>
        <taxon>Actinomycetes</taxon>
        <taxon>Kitasatosporales</taxon>
        <taxon>Streptomycetaceae</taxon>
        <taxon>Streptomyces</taxon>
    </lineage>
</organism>
<name>A0ABT2CN53_9ACTN</name>
<evidence type="ECO:0000313" key="1">
    <source>
        <dbReference type="EMBL" id="MCS0638676.1"/>
    </source>
</evidence>
<proteinExistence type="predicted"/>
<gene>
    <name evidence="1" type="ORF">NX801_24075</name>
</gene>
<dbReference type="Gene3D" id="4.10.520.10">
    <property type="entry name" value="IHF-like DNA-binding proteins"/>
    <property type="match status" value="1"/>
</dbReference>
<dbReference type="GO" id="GO:0003677">
    <property type="term" value="F:DNA binding"/>
    <property type="evidence" value="ECO:0007669"/>
    <property type="project" value="UniProtKB-KW"/>
</dbReference>
<accession>A0ABT2CN53</accession>
<dbReference type="RefSeq" id="WP_258789977.1">
    <property type="nucleotide sequence ID" value="NZ_JANUGQ010000025.1"/>
</dbReference>
<keyword evidence="1" id="KW-0238">DNA-binding</keyword>
<comment type="caution">
    <text evidence="1">The sequence shown here is derived from an EMBL/GenBank/DDBJ whole genome shotgun (WGS) entry which is preliminary data.</text>
</comment>
<reference evidence="1" key="1">
    <citation type="submission" date="2022-08" db="EMBL/GenBank/DDBJ databases">
        <authorList>
            <person name="Somphong A."/>
            <person name="Phongsopitanun W."/>
        </authorList>
    </citation>
    <scope>NUCLEOTIDE SEQUENCE</scope>
    <source>
        <strain evidence="1">LP05-1</strain>
    </source>
</reference>
<sequence length="88" mass="9003">MDKDALTRAVAAKTGNGGGGRALEPAVVGRVLDALFGTVERPGALAEGLREGGAVSVLGFGDFHVEDGRAVLRPGKALTEFLAGETRR</sequence>
<keyword evidence="2" id="KW-1185">Reference proteome</keyword>